<dbReference type="Proteomes" id="UP000076881">
    <property type="component" value="Unassembled WGS sequence"/>
</dbReference>
<keyword evidence="2" id="KW-0472">Membrane</keyword>
<feature type="transmembrane region" description="Helical" evidence="2">
    <location>
        <begin position="170"/>
        <end position="190"/>
    </location>
</feature>
<reference evidence="3 4" key="1">
    <citation type="journal article" date="2016" name="Genome Biol. Evol.">
        <title>Divergent and convergent evolution of fungal pathogenicity.</title>
        <authorList>
            <person name="Shang Y."/>
            <person name="Xiao G."/>
            <person name="Zheng P."/>
            <person name="Cen K."/>
            <person name="Zhan S."/>
            <person name="Wang C."/>
        </authorList>
    </citation>
    <scope>NUCLEOTIDE SEQUENCE [LARGE SCALE GENOMIC DNA]</scope>
    <source>
        <strain evidence="3 4">RCEF 1005</strain>
    </source>
</reference>
<proteinExistence type="predicted"/>
<dbReference type="OrthoDB" id="3357002at2759"/>
<evidence type="ECO:0000313" key="3">
    <source>
        <dbReference type="EMBL" id="OAA78698.1"/>
    </source>
</evidence>
<sequence>MRIVWANVATQGVVLAATIVQNGGVAAVFAVNLVLAQRVVRAMHPSFGWGLGFTIFSQFLIFSIPAVIAMNAVSVSVNFFSVDPVQREVTEELLMFGSSWNLMLAAMPLIWVFLATAKPGPQIENFGVGEFRSKTSLLVFGAITMSVGAGVRLAISVNGPSFTSPLSGKIVFYMTGFLLEIITVAAYAYFRLDLSFHIPNGSIGPGAYSKDPDTSEKDRKDIEETKDIEEEPWSYPASMGDNKF</sequence>
<feature type="transmembrane region" description="Helical" evidence="2">
    <location>
        <begin position="93"/>
        <end position="114"/>
    </location>
</feature>
<organism evidence="3 4">
    <name type="scientific">Akanthomyces lecanii RCEF 1005</name>
    <dbReference type="NCBI Taxonomy" id="1081108"/>
    <lineage>
        <taxon>Eukaryota</taxon>
        <taxon>Fungi</taxon>
        <taxon>Dikarya</taxon>
        <taxon>Ascomycota</taxon>
        <taxon>Pezizomycotina</taxon>
        <taxon>Sordariomycetes</taxon>
        <taxon>Hypocreomycetidae</taxon>
        <taxon>Hypocreales</taxon>
        <taxon>Cordycipitaceae</taxon>
        <taxon>Akanthomyces</taxon>
        <taxon>Cordyceps confragosa</taxon>
    </lineage>
</organism>
<comment type="caution">
    <text evidence="3">The sequence shown here is derived from an EMBL/GenBank/DDBJ whole genome shotgun (WGS) entry which is preliminary data.</text>
</comment>
<feature type="region of interest" description="Disordered" evidence="1">
    <location>
        <begin position="205"/>
        <end position="244"/>
    </location>
</feature>
<keyword evidence="2" id="KW-1133">Transmembrane helix</keyword>
<feature type="transmembrane region" description="Helical" evidence="2">
    <location>
        <begin position="135"/>
        <end position="155"/>
    </location>
</feature>
<dbReference type="PANTHER" id="PTHR35184">
    <property type="entry name" value="YALI0C10208P"/>
    <property type="match status" value="1"/>
</dbReference>
<evidence type="ECO:0000313" key="4">
    <source>
        <dbReference type="Proteomes" id="UP000076881"/>
    </source>
</evidence>
<dbReference type="EMBL" id="AZHF01000003">
    <property type="protein sequence ID" value="OAA78698.1"/>
    <property type="molecule type" value="Genomic_DNA"/>
</dbReference>
<evidence type="ECO:0000256" key="2">
    <source>
        <dbReference type="SAM" id="Phobius"/>
    </source>
</evidence>
<feature type="transmembrane region" description="Helical" evidence="2">
    <location>
        <begin position="12"/>
        <end position="35"/>
    </location>
</feature>
<dbReference type="PANTHER" id="PTHR35184:SF1">
    <property type="entry name" value="INTEGRAL MEMBRANE PROTEIN"/>
    <property type="match status" value="1"/>
</dbReference>
<keyword evidence="4" id="KW-1185">Reference proteome</keyword>
<name>A0A162KR72_CORDF</name>
<gene>
    <name evidence="3" type="ORF">LEL_05521</name>
</gene>
<accession>A0A162KR72</accession>
<feature type="transmembrane region" description="Helical" evidence="2">
    <location>
        <begin position="47"/>
        <end position="73"/>
    </location>
</feature>
<dbReference type="AlphaFoldDB" id="A0A162KR72"/>
<protein>
    <submittedName>
        <fullName evidence="3">Uncharacterized protein</fullName>
    </submittedName>
</protein>
<dbReference type="STRING" id="1081108.A0A162KR72"/>
<feature type="compositionally biased region" description="Basic and acidic residues" evidence="1">
    <location>
        <begin position="210"/>
        <end position="225"/>
    </location>
</feature>
<evidence type="ECO:0000256" key="1">
    <source>
        <dbReference type="SAM" id="MobiDB-lite"/>
    </source>
</evidence>
<keyword evidence="2" id="KW-0812">Transmembrane</keyword>